<evidence type="ECO:0000313" key="1">
    <source>
        <dbReference type="EMBL" id="BCA89278.1"/>
    </source>
</evidence>
<dbReference type="EMBL" id="AP022829">
    <property type="protein sequence ID" value="BCA89278.1"/>
    <property type="molecule type" value="Genomic_DNA"/>
</dbReference>
<sequence length="69" mass="7530">MQRALSGGYASALLREKARPHGTCDETDKVQIVRMGAIAWSRKAGSERFRVVAGLEEDHHADDAHSALV</sequence>
<gene>
    <name evidence="1" type="ORF">ADCFC_17750</name>
</gene>
<name>A0A6F8SLY1_9ACTN</name>
<reference evidence="2" key="2">
    <citation type="submission" date="2020-03" db="EMBL/GenBank/DDBJ databases">
        <title>Complete Genome Sequence of Adlercreutzia sp. strain 8CFCBH1 Producing Equol, Isolated from Healthy Japanese Feces.</title>
        <authorList>
            <person name="Ogata Y."/>
            <person name="Sakamoto M."/>
            <person name="Ohkuma M."/>
            <person name="Hattori M."/>
            <person name="Suda W."/>
        </authorList>
    </citation>
    <scope>NUCLEOTIDE SEQUENCE [LARGE SCALE GENOMIC DNA]</scope>
    <source>
        <strain evidence="2">8CFCBH1</strain>
    </source>
</reference>
<keyword evidence="2" id="KW-1185">Reference proteome</keyword>
<dbReference type="KEGG" id="ahat:ADCFC_18970"/>
<organism evidence="1 2">
    <name type="scientific">Adlercreutzia hattorii</name>
    <dbReference type="NCBI Taxonomy" id="2707299"/>
    <lineage>
        <taxon>Bacteria</taxon>
        <taxon>Bacillati</taxon>
        <taxon>Actinomycetota</taxon>
        <taxon>Coriobacteriia</taxon>
        <taxon>Eggerthellales</taxon>
        <taxon>Eggerthellaceae</taxon>
        <taxon>Adlercreutzia</taxon>
    </lineage>
</organism>
<dbReference type="AlphaFoldDB" id="A0A6F8SLY1"/>
<protein>
    <submittedName>
        <fullName evidence="1">Uncharacterized protein</fullName>
    </submittedName>
</protein>
<accession>A0A6F8SLY1</accession>
<reference evidence="2" key="1">
    <citation type="journal article" date="2020" name="Microbiol. Resour. Announc.">
        <title>Complete Genome Sequence of Adlercreutzia sp. Strain 8CFCBH1, a Potent Producer of Equol, Isolated from Healthy Japanese Feces.</title>
        <authorList>
            <person name="Ogata Y."/>
            <person name="Sakamoto M."/>
            <person name="Ohkuma M."/>
            <person name="Hattori M."/>
            <person name="Suda W."/>
        </authorList>
    </citation>
    <scope>NUCLEOTIDE SEQUENCE [LARGE SCALE GENOMIC DNA]</scope>
    <source>
        <strain evidence="2">8CFCBH1</strain>
    </source>
</reference>
<evidence type="ECO:0000313" key="2">
    <source>
        <dbReference type="Proteomes" id="UP000501727"/>
    </source>
</evidence>
<proteinExistence type="predicted"/>
<dbReference type="Proteomes" id="UP000501727">
    <property type="component" value="Chromosome"/>
</dbReference>